<dbReference type="Proteomes" id="UP000001058">
    <property type="component" value="Unassembled WGS sequence"/>
</dbReference>
<reference evidence="1 2" key="1">
    <citation type="journal article" date="2010" name="Science">
        <title>Genomic analysis of organismal complexity in the multicellular green alga Volvox carteri.</title>
        <authorList>
            <person name="Prochnik S.E."/>
            <person name="Umen J."/>
            <person name="Nedelcu A.M."/>
            <person name="Hallmann A."/>
            <person name="Miller S.M."/>
            <person name="Nishii I."/>
            <person name="Ferris P."/>
            <person name="Kuo A."/>
            <person name="Mitros T."/>
            <person name="Fritz-Laylin L.K."/>
            <person name="Hellsten U."/>
            <person name="Chapman J."/>
            <person name="Simakov O."/>
            <person name="Rensing S.A."/>
            <person name="Terry A."/>
            <person name="Pangilinan J."/>
            <person name="Kapitonov V."/>
            <person name="Jurka J."/>
            <person name="Salamov A."/>
            <person name="Shapiro H."/>
            <person name="Schmutz J."/>
            <person name="Grimwood J."/>
            <person name="Lindquist E."/>
            <person name="Lucas S."/>
            <person name="Grigoriev I.V."/>
            <person name="Schmitt R."/>
            <person name="Kirk D."/>
            <person name="Rokhsar D.S."/>
        </authorList>
    </citation>
    <scope>NUCLEOTIDE SEQUENCE [LARGE SCALE GENOMIC DNA]</scope>
    <source>
        <strain evidence="2">f. Nagariensis / Eve</strain>
    </source>
</reference>
<keyword evidence="2" id="KW-1185">Reference proteome</keyword>
<dbReference type="SUPFAM" id="SSF46689">
    <property type="entry name" value="Homeodomain-like"/>
    <property type="match status" value="1"/>
</dbReference>
<evidence type="ECO:0000313" key="2">
    <source>
        <dbReference type="Proteomes" id="UP000001058"/>
    </source>
</evidence>
<name>D8UM11_VOLCA</name>
<dbReference type="AlphaFoldDB" id="D8UM11"/>
<dbReference type="EMBL" id="GL378786">
    <property type="protein sequence ID" value="EFJ39238.1"/>
    <property type="molecule type" value="Genomic_DNA"/>
</dbReference>
<dbReference type="InterPro" id="IPR009057">
    <property type="entry name" value="Homeodomain-like_sf"/>
</dbReference>
<gene>
    <name evidence="1" type="ORF">VOLCADRAFT_108717</name>
</gene>
<proteinExistence type="predicted"/>
<sequence>MGEVLNRYYYSKQVRERVCHLYFDEGYTQAQIAEAFGHRPCERTVHAIIQSYVANGDVLPLRGQSGTRKPRKFDEIAAQTLVELVQADDQASLSDLATAMTNLLGTLWSGPDISRALSELGHDRAECLLGLLEAYCKATGMAANAAKCEVLIFGALREQHAYVRSVVVARSPTMVSLYRELSQRPLQFHWTNLVLRFWNSVVKRPGTLCHRAFVADLELALGGVTECWASKVLAFLTSLGAEPPTNTRGNDLIAYYATLKLPVESILKVFAKRLDARLCDCGAVEDELHVFEECPAYKSIRAKYDGDLVFKGRSMRTVMTEAPPLALARYLSKEIWQARHVALRRFTLKRTRENEDDLPRIHIYPKTTSMAPPGFYGHTRTCVRNL</sequence>
<dbReference type="InParanoid" id="D8UM11"/>
<organism evidence="2">
    <name type="scientific">Volvox carteri f. nagariensis</name>
    <dbReference type="NCBI Taxonomy" id="3068"/>
    <lineage>
        <taxon>Eukaryota</taxon>
        <taxon>Viridiplantae</taxon>
        <taxon>Chlorophyta</taxon>
        <taxon>core chlorophytes</taxon>
        <taxon>Chlorophyceae</taxon>
        <taxon>CS clade</taxon>
        <taxon>Chlamydomonadales</taxon>
        <taxon>Volvocaceae</taxon>
        <taxon>Volvox</taxon>
    </lineage>
</organism>
<evidence type="ECO:0000313" key="1">
    <source>
        <dbReference type="EMBL" id="EFJ39238.1"/>
    </source>
</evidence>
<dbReference type="GeneID" id="9614653"/>
<dbReference type="KEGG" id="vcn:VOLCADRAFT_108717"/>
<accession>D8UM11</accession>
<dbReference type="RefSeq" id="XP_002959697.1">
    <property type="nucleotide sequence ID" value="XM_002959651.1"/>
</dbReference>
<dbReference type="eggNOG" id="KOG2538">
    <property type="taxonomic scope" value="Eukaryota"/>
</dbReference>
<protein>
    <submittedName>
        <fullName evidence="1">Uncharacterized protein</fullName>
    </submittedName>
</protein>